<keyword evidence="2 10" id="KW-0136">Cellulose degradation</keyword>
<dbReference type="GO" id="GO:0030245">
    <property type="term" value="P:cellulose catabolic process"/>
    <property type="evidence" value="ECO:0007669"/>
    <property type="project" value="UniProtKB-KW"/>
</dbReference>
<dbReference type="EC" id="3.2.1.-" evidence="10"/>
<dbReference type="PANTHER" id="PTHR34876:SF10">
    <property type="entry name" value="GLUCANASE"/>
    <property type="match status" value="1"/>
</dbReference>
<feature type="binding site" evidence="7">
    <location>
        <position position="219"/>
    </location>
    <ligand>
        <name>substrate</name>
    </ligand>
</feature>
<accession>A0A8H8VM52</accession>
<keyword evidence="4 10" id="KW-0326">Glycosidase</keyword>
<feature type="binding site" evidence="7">
    <location>
        <position position="350"/>
    </location>
    <ligand>
        <name>substrate</name>
    </ligand>
</feature>
<proteinExistence type="inferred from homology"/>
<feature type="active site" description="Proton donor" evidence="6 9">
    <location>
        <position position="174"/>
    </location>
</feature>
<comment type="similarity">
    <text evidence="10">Belongs to the glycosyl hydrolase family 6.</text>
</comment>
<dbReference type="SUPFAM" id="SSF51989">
    <property type="entry name" value="Glycosyl hydrolases family 6, cellulases"/>
    <property type="match status" value="1"/>
</dbReference>
<evidence type="ECO:0000256" key="7">
    <source>
        <dbReference type="PIRSR" id="PIRSR001100-2"/>
    </source>
</evidence>
<reference evidence="11" key="1">
    <citation type="submission" date="2019-06" db="EMBL/GenBank/DDBJ databases">
        <authorList>
            <person name="Palmer J.M."/>
        </authorList>
    </citation>
    <scope>NUCLEOTIDE SEQUENCE</scope>
    <source>
        <strain evidence="11">TWF679</strain>
    </source>
</reference>
<name>A0A8H8VM52_ORBOL</name>
<comment type="caution">
    <text evidence="11">The sequence shown here is derived from an EMBL/GenBank/DDBJ whole genome shotgun (WGS) entry which is preliminary data.</text>
</comment>
<dbReference type="InterPro" id="IPR016288">
    <property type="entry name" value="Beta_cellobiohydrolase"/>
</dbReference>
<feature type="active site" description="Proton acceptor" evidence="6">
    <location>
        <position position="356"/>
    </location>
</feature>
<dbReference type="PROSITE" id="PS00656">
    <property type="entry name" value="GLYCOSYL_HYDROL_F6_2"/>
    <property type="match status" value="1"/>
</dbReference>
<feature type="signal peptide" evidence="10">
    <location>
        <begin position="1"/>
        <end position="19"/>
    </location>
</feature>
<dbReference type="Pfam" id="PF01341">
    <property type="entry name" value="Glyco_hydro_6"/>
    <property type="match status" value="1"/>
</dbReference>
<dbReference type="AlphaFoldDB" id="A0A8H8VM52"/>
<evidence type="ECO:0000256" key="5">
    <source>
        <dbReference type="ARBA" id="ARBA00023326"/>
    </source>
</evidence>
<keyword evidence="1 10" id="KW-0378">Hydrolase</keyword>
<feature type="binding site" evidence="7">
    <location>
        <position position="322"/>
    </location>
    <ligand>
        <name>substrate</name>
    </ligand>
</feature>
<keyword evidence="5 10" id="KW-0624">Polysaccharide degradation</keyword>
<evidence type="ECO:0000256" key="6">
    <source>
        <dbReference type="PIRSR" id="PIRSR001100-1"/>
    </source>
</evidence>
<feature type="binding site" evidence="7">
    <location>
        <position position="354"/>
    </location>
    <ligand>
        <name>substrate</name>
    </ligand>
</feature>
<gene>
    <name evidence="11" type="ORF">TWF679_004166</name>
</gene>
<dbReference type="GO" id="GO:0004553">
    <property type="term" value="F:hydrolase activity, hydrolyzing O-glycosyl compounds"/>
    <property type="evidence" value="ECO:0007669"/>
    <property type="project" value="InterPro"/>
</dbReference>
<sequence>MRGLLTYAAASLLAAPTLASPLLSTRSGNNQDRCNHDNPFKDVTVYANYRYSTKLRQTIAAFEAKGDAAGAAGARNSYLRTRKCADIIDRGKIAYLEPQLLDAKADQAANWEQRAVPLVIYNLPGRDCAALASSGEIPLGPNALNIYKTEYIDPIVAMIRKYGGLRYIIVLEPDSLANLVTNMHIPACAQAAGIYKAGVAYAISQLQDKNVAVYLDIGHSNWLGWPANLQPAAKLFAEVKMWAGQRTNKFRGFVSNVSGYNAYNSTTADPIYGLGPDNSNWNEWRFFKSFTPYLINNGLPTKFIVDQGRAGVSGIRSEGAFWCNIDGAGIGTRPTTKTNDCNVDAIVWVKPPGESDGTSDMSSPRFDATCRGPDAFVPSPEAGDWHEEYIEMLIKNANPPLV</sequence>
<keyword evidence="10" id="KW-0732">Signal</keyword>
<keyword evidence="3 10" id="KW-0119">Carbohydrate metabolism</keyword>
<evidence type="ECO:0000256" key="3">
    <source>
        <dbReference type="ARBA" id="ARBA00023277"/>
    </source>
</evidence>
<evidence type="ECO:0000313" key="12">
    <source>
        <dbReference type="Proteomes" id="UP000614610"/>
    </source>
</evidence>
<dbReference type="EMBL" id="WIWT01000002">
    <property type="protein sequence ID" value="KAF3222968.1"/>
    <property type="molecule type" value="Genomic_DNA"/>
</dbReference>
<evidence type="ECO:0000256" key="8">
    <source>
        <dbReference type="PROSITE-ProRule" id="PRU10056"/>
    </source>
</evidence>
<evidence type="ECO:0000256" key="9">
    <source>
        <dbReference type="PROSITE-ProRule" id="PRU10057"/>
    </source>
</evidence>
<dbReference type="Proteomes" id="UP000614610">
    <property type="component" value="Unassembled WGS sequence"/>
</dbReference>
<dbReference type="Gene3D" id="3.20.20.40">
    <property type="entry name" value="1, 4-beta cellobiohydrolase"/>
    <property type="match status" value="1"/>
</dbReference>
<dbReference type="PROSITE" id="PS00655">
    <property type="entry name" value="GLYCOSYL_HYDROL_F6_1"/>
    <property type="match status" value="1"/>
</dbReference>
<dbReference type="OrthoDB" id="64893at2759"/>
<evidence type="ECO:0000256" key="2">
    <source>
        <dbReference type="ARBA" id="ARBA00023001"/>
    </source>
</evidence>
<feature type="active site" evidence="8">
    <location>
        <position position="127"/>
    </location>
</feature>
<evidence type="ECO:0000256" key="4">
    <source>
        <dbReference type="ARBA" id="ARBA00023295"/>
    </source>
</evidence>
<dbReference type="InterPro" id="IPR001524">
    <property type="entry name" value="Glyco_hydro_6_CS"/>
</dbReference>
<dbReference type="PANTHER" id="PTHR34876">
    <property type="match status" value="1"/>
</dbReference>
<protein>
    <recommendedName>
        <fullName evidence="10">Glucanase</fullName>
        <ecNumber evidence="10">3.2.1.-</ecNumber>
    </recommendedName>
</protein>
<feature type="binding site" evidence="7">
    <location>
        <position position="89"/>
    </location>
    <ligand>
        <name>substrate</name>
    </ligand>
</feature>
<feature type="binding site" evidence="7">
    <location>
        <position position="222"/>
    </location>
    <ligand>
        <name>substrate</name>
    </ligand>
</feature>
<dbReference type="PIRSF" id="PIRSF001100">
    <property type="entry name" value="Beta_cellobiohydrolase"/>
    <property type="match status" value="1"/>
</dbReference>
<evidence type="ECO:0000256" key="1">
    <source>
        <dbReference type="ARBA" id="ARBA00022801"/>
    </source>
</evidence>
<dbReference type="PRINTS" id="PR00733">
    <property type="entry name" value="GLHYDRLASE6"/>
</dbReference>
<organism evidence="11 12">
    <name type="scientific">Orbilia oligospora</name>
    <name type="common">Nematode-trapping fungus</name>
    <name type="synonym">Arthrobotrys oligospora</name>
    <dbReference type="NCBI Taxonomy" id="2813651"/>
    <lineage>
        <taxon>Eukaryota</taxon>
        <taxon>Fungi</taxon>
        <taxon>Dikarya</taxon>
        <taxon>Ascomycota</taxon>
        <taxon>Pezizomycotina</taxon>
        <taxon>Orbiliomycetes</taxon>
        <taxon>Orbiliales</taxon>
        <taxon>Orbiliaceae</taxon>
        <taxon>Orbilia</taxon>
    </lineage>
</organism>
<feature type="chain" id="PRO_5034680528" description="Glucanase" evidence="10">
    <location>
        <begin position="20"/>
        <end position="402"/>
    </location>
</feature>
<evidence type="ECO:0000313" key="11">
    <source>
        <dbReference type="EMBL" id="KAF3222968.1"/>
    </source>
</evidence>
<evidence type="ECO:0000256" key="10">
    <source>
        <dbReference type="RuleBase" id="RU361186"/>
    </source>
</evidence>
<dbReference type="InterPro" id="IPR036434">
    <property type="entry name" value="Beta_cellobiohydrolase_sf"/>
</dbReference>